<feature type="signal peptide" evidence="3">
    <location>
        <begin position="1"/>
        <end position="19"/>
    </location>
</feature>
<feature type="compositionally biased region" description="Basic residues" evidence="1">
    <location>
        <begin position="748"/>
        <end position="762"/>
    </location>
</feature>
<feature type="compositionally biased region" description="Polar residues" evidence="1">
    <location>
        <begin position="873"/>
        <end position="892"/>
    </location>
</feature>
<feature type="compositionally biased region" description="Pro residues" evidence="1">
    <location>
        <begin position="980"/>
        <end position="991"/>
    </location>
</feature>
<evidence type="ECO:0000256" key="1">
    <source>
        <dbReference type="SAM" id="MobiDB-lite"/>
    </source>
</evidence>
<feature type="region of interest" description="Disordered" evidence="1">
    <location>
        <begin position="127"/>
        <end position="152"/>
    </location>
</feature>
<proteinExistence type="predicted"/>
<accession>A0A8B7KNL1</accession>
<protein>
    <submittedName>
        <fullName evidence="6">Serine/arginine repetitive matrix protein 1-like</fullName>
    </submittedName>
</protein>
<feature type="transmembrane region" description="Helical" evidence="2">
    <location>
        <begin position="12"/>
        <end position="33"/>
    </location>
</feature>
<feature type="region of interest" description="Disordered" evidence="1">
    <location>
        <begin position="1210"/>
        <end position="1262"/>
    </location>
</feature>
<feature type="region of interest" description="Disordered" evidence="1">
    <location>
        <begin position="958"/>
        <end position="1196"/>
    </location>
</feature>
<reference evidence="4" key="1">
    <citation type="submission" date="2021-01" db="UniProtKB">
        <authorList>
            <consortium name="EnsemblMetazoa"/>
        </authorList>
    </citation>
    <scope>IDENTIFICATION</scope>
    <source>
        <strain evidence="4">DH4</strain>
    </source>
</reference>
<sequence>MVPWSVTMRSALMFDCVLAMGLFTCIGAITVSIDRSDNKPPPTRPSMIANGWRPLTNAYEDALGTNVSPSSSLERNNGPLHPVLGKLQEHMAASEKLKPQRKGKPTSHQDYNPPSILGSFTVLGHAAAKARGEAQPGHKSANNKHAASETRDYTFLIPPPKDAYRFDLDQHRKPILRDSSAFLRQPQFHQAPDPIKAATYFIKGYTSTTNSPSSPSTTKNRHYDAPYVPQLLQPPRYHVKPFESLKVSANPKPYFQPPGTGPANDFGKDKRLTDHRQNFDKFHNEHASINPTGNFFGQVNHPGYKTSYERDPAFLVHESHEISYITPPSVYNPFNFRPSLPYETLLPPDVFSSSTTAPTTPRTVQESNKYRQQASGDAIDSKRPVQISVGKQGVETGVSQEVLPTAGIANTYYVSESQDLTPPPSAWPIPKSKYPSDINEVLPRVNPPSVKFNQGEVNVASNQIPQAPKVVFVGPQTQQPQFQTPVLPIDVPVRPVNGDPEYETPESISLKHFNEQQYLIQQQLLHRDRQRLAEQERQQQLEIEKQQQEELKRRQQELRQLLERQKQEEKEEEEEARLAVESARNQTEKLAKVTEEEGEGKQPPRTIQLAGYEITNVSTDEAAAITEESSVGEQPKVQQSQVTQPEPLPVFQQRPTDHLHDISKKNQADQANYREQQAADLRPQRPHKPSRDQYRRRKPSTTAVYEPTPPTEAPLQVPETSVPVTPRGEEVGLRPTPETVTLAAQPRPRTRRPGAPLRRRRPTTTTAPSEPTTEPSAPEDFLKFERQEEEEEATRQADAAKKRRIKPVATQPSLEEVTEKKTNIRKRPGHRNRVNPGEPFEAEIVTEIVHAPLSTYKSQTESYTTSNEYSQLVASGQPTPNQQFDYTESQRVATVEERQRGGDSVTPSNPFEYQTDSQGIRAKDPHENPNNLVTYNPSPESVATNIPLEDLFVRTEGNHLDRGTGASSTGQSNVVATTTQPPPTSPPPSTQPPSTSTARSHKIRPIRYGNATRPRFSIKDYKSRMDYKSRLAQISSTTELPKQRGGGGSALKSQQSQQQQSGGEGGRETTGRYKYVSRVNYRTSSSPNPPSKEEYATEEGASSSTTERSNRFVPKRRPINGNVYRSRVNSSAAPSRNHYDAETGVQSKPGTARPENVFSSSVRRRPPVMKGRPTPHQSSTAPYQEARDGEGTEMAAEETSFYSAVTSMGAGNEVGEKEGAATTSVATTRSNDEEVGKKEEAEVESGMIGYHSRDGMKENGGGKEVVEEPVAVVTEKTVDESQLRESWGAMTEQYSTARIEETTEIGKGVVESTTKFEIRSEEEEELFAKASQSVADLTSSASALYDKPGMFKAVSPESRIAASHFKIPTDEPTLPIEAFFQELSRKS</sequence>
<evidence type="ECO:0000256" key="2">
    <source>
        <dbReference type="SAM" id="Phobius"/>
    </source>
</evidence>
<feature type="compositionally biased region" description="Polar residues" evidence="1">
    <location>
        <begin position="364"/>
        <end position="375"/>
    </location>
</feature>
<keyword evidence="2" id="KW-0472">Membrane</keyword>
<name>A0A7M7IGG8_APIME</name>
<evidence type="ECO:0000313" key="4">
    <source>
        <dbReference type="EnsemblMetazoa" id="XP_016769452"/>
    </source>
</evidence>
<feature type="compositionally biased region" description="Polar residues" evidence="1">
    <location>
        <begin position="965"/>
        <end position="976"/>
    </location>
</feature>
<evidence type="ECO:0000256" key="3">
    <source>
        <dbReference type="SAM" id="SignalP"/>
    </source>
</evidence>
<feature type="compositionally biased region" description="Basic and acidic residues" evidence="1">
    <location>
        <begin position="1251"/>
        <end position="1262"/>
    </location>
</feature>
<feature type="compositionally biased region" description="Polar residues" evidence="1">
    <location>
        <begin position="928"/>
        <end position="942"/>
    </location>
</feature>
<organism evidence="4">
    <name type="scientific">Apis mellifera</name>
    <name type="common">Honeybee</name>
    <dbReference type="NCBI Taxonomy" id="7460"/>
    <lineage>
        <taxon>Eukaryota</taxon>
        <taxon>Metazoa</taxon>
        <taxon>Ecdysozoa</taxon>
        <taxon>Arthropoda</taxon>
        <taxon>Hexapoda</taxon>
        <taxon>Insecta</taxon>
        <taxon>Pterygota</taxon>
        <taxon>Neoptera</taxon>
        <taxon>Endopterygota</taxon>
        <taxon>Hymenoptera</taxon>
        <taxon>Apocrita</taxon>
        <taxon>Aculeata</taxon>
        <taxon>Apoidea</taxon>
        <taxon>Anthophila</taxon>
        <taxon>Apidae</taxon>
        <taxon>Apis</taxon>
    </lineage>
</organism>
<feature type="compositionally biased region" description="Low complexity" evidence="1">
    <location>
        <begin position="353"/>
        <end position="363"/>
    </location>
</feature>
<feature type="compositionally biased region" description="Polar residues" evidence="1">
    <location>
        <begin position="627"/>
        <end position="644"/>
    </location>
</feature>
<keyword evidence="3" id="KW-0732">Signal</keyword>
<keyword evidence="2" id="KW-1133">Transmembrane helix</keyword>
<keyword evidence="2" id="KW-0812">Transmembrane</keyword>
<feature type="compositionally biased region" description="Low complexity" evidence="1">
    <location>
        <begin position="1050"/>
        <end position="1061"/>
    </location>
</feature>
<feature type="compositionally biased region" description="Basic and acidic residues" evidence="1">
    <location>
        <begin position="1230"/>
        <end position="1240"/>
    </location>
</feature>
<feature type="compositionally biased region" description="Basic and acidic residues" evidence="1">
    <location>
        <begin position="586"/>
        <end position="602"/>
    </location>
</feature>
<feature type="compositionally biased region" description="Basic residues" evidence="1">
    <location>
        <begin position="684"/>
        <end position="699"/>
    </location>
</feature>
<feature type="region of interest" description="Disordered" evidence="1">
    <location>
        <begin position="565"/>
        <end position="839"/>
    </location>
</feature>
<dbReference type="Proteomes" id="UP000005203">
    <property type="component" value="Linkage group LG9"/>
</dbReference>
<dbReference type="OrthoDB" id="8193595at2759"/>
<gene>
    <name evidence="6" type="primary">LOC102656198</name>
</gene>
<feature type="compositionally biased region" description="Low complexity" evidence="1">
    <location>
        <begin position="763"/>
        <end position="778"/>
    </location>
</feature>
<feature type="compositionally biased region" description="Basic residues" evidence="1">
    <location>
        <begin position="823"/>
        <end position="833"/>
    </location>
</feature>
<feature type="compositionally biased region" description="Polar residues" evidence="1">
    <location>
        <begin position="905"/>
        <end position="918"/>
    </location>
</feature>
<feature type="chain" id="PRO_5044659868" evidence="3">
    <location>
        <begin position="20"/>
        <end position="1387"/>
    </location>
</feature>
<dbReference type="EnsemblMetazoa" id="XM_016913963">
    <property type="protein sequence ID" value="XP_016769452"/>
    <property type="gene ID" value="LOC102656198"/>
</dbReference>
<dbReference type="RefSeq" id="XP_016769452.2">
    <property type="nucleotide sequence ID" value="XM_016913963.2"/>
</dbReference>
<dbReference type="KEGG" id="ame:102656198"/>
<evidence type="ECO:0000313" key="5">
    <source>
        <dbReference type="Proteomes" id="UP000005203"/>
    </source>
</evidence>
<reference evidence="6" key="2">
    <citation type="submission" date="2025-04" db="UniProtKB">
        <authorList>
            <consortium name="RefSeq"/>
        </authorList>
    </citation>
    <scope>IDENTIFICATION</scope>
    <source>
        <strain evidence="6">DH4</strain>
        <tissue evidence="6">Whole body</tissue>
    </source>
</reference>
<feature type="compositionally biased region" description="Basic and acidic residues" evidence="1">
    <location>
        <begin position="655"/>
        <end position="667"/>
    </location>
</feature>
<accession>A0A7M7IGG8</accession>
<feature type="region of interest" description="Disordered" evidence="1">
    <location>
        <begin position="353"/>
        <end position="379"/>
    </location>
</feature>
<keyword evidence="5" id="KW-1185">Reference proteome</keyword>
<feature type="region of interest" description="Disordered" evidence="1">
    <location>
        <begin position="873"/>
        <end position="942"/>
    </location>
</feature>
<feature type="compositionally biased region" description="Basic and acidic residues" evidence="1">
    <location>
        <begin position="1017"/>
        <end position="1029"/>
    </location>
</feature>
<evidence type="ECO:0000313" key="6">
    <source>
        <dbReference type="RefSeq" id="XP_016769452.2"/>
    </source>
</evidence>
<dbReference type="GeneID" id="102656198"/>
<feature type="region of interest" description="Disordered" evidence="1">
    <location>
        <begin position="94"/>
        <end position="114"/>
    </location>
</feature>